<evidence type="ECO:0000259" key="14">
    <source>
        <dbReference type="PROSITE" id="PS50112"/>
    </source>
</evidence>
<evidence type="ECO:0000256" key="11">
    <source>
        <dbReference type="PROSITE-ProRule" id="PRU00169"/>
    </source>
</evidence>
<dbReference type="GO" id="GO:0005524">
    <property type="term" value="F:ATP binding"/>
    <property type="evidence" value="ECO:0007669"/>
    <property type="project" value="UniProtKB-KW"/>
</dbReference>
<dbReference type="InterPro" id="IPR000700">
    <property type="entry name" value="PAS-assoc_C"/>
</dbReference>
<dbReference type="InterPro" id="IPR001789">
    <property type="entry name" value="Sig_transdc_resp-reg_receiver"/>
</dbReference>
<name>A0A9X0WFD7_9GAMM</name>
<sequence length="1099" mass="122036">MTHQIDPWHEVTDRFGDVRWDWDARTDALTCSTALAVLLSEAEDPVCRTRTVWEGRIHPEDHARCREAWRGLLNGNRTTYSSVYRVRRGDGSYQHVLDRGIVLERTPEGTPTRLVGIWTLLSALDAVHDAKDAARPEQRSAPGAPATLQQDKQVLEAIVDSITAGIWDWDVATDQEYLSPRFKAMFGYHDDELPNRPESWRRLIVQEDLPAVEAALERHIATRGAEPFNQVVRYHHRDGSTVFVICAGKVVAWNPDGSPRRIVGSHVDVTAQFQAQAELARLKELFEQTNQVARVGGWEVDLERGLIWWSNVTREIHGVPVDFVPTLGEAIEFFVEGPSREQIQQAFQRATQDGEPYDCELEIRTAQGNHRWVRAVGAPSFRNGVCVRVFGALQDIHEWKIARDHLATEEAKFRTLFDSSPIGIAMNDWETGAFLECNAALYSSAGYTEAEFRRLTYWALTPTEYAQQEQLQRTSLATTGRYGPYEKEFIRRDGTRYPVLLNGFLITHPDGRWVIWSLIQDITERKRAEDAIRRSNEQLAIATARANAMAEQARLASIAKSEFLANMSHEIRTPLNGVIGTLGLLLDTALTPPQRHYAQVAYDSGESLLGLINDILDISKIEARKLELEQVDFDLHDLLDEVGTLLALKAHQKGLELVCTIDDAVTTAVSGDPGRLRQILINLAGNAIKFTERGEVVIRISLLEDHQDAAVLSFAVSDTGIGIAQDQHDILFEKFSQADTSTTRRHGGTGLGLAICKQLTELMGGTIGITSELGQGSVFRFSVRLAKQPQSDSVPHAPQARLQGQRILIADTHPTSRQTLATMLEAWGLQVQTAGTTQEALRLLETAQVASAPFWIALIDPRLRDLNGPSLGQAIRADARFASLLLVAMTRIEQTSATAPMADQSWSANAELTKPIKRQALLDLLNCLACDEQAKKSCNVAARPSHSPRKKPVSGRFLGRNLRLLLVEDNGTNRMVAMGILKKMGIRADAVADGAEAVDALQRLPYDLVLMDVQMPVMDGFEATRRIRNRTSPVLDHQIPVIAMTAHALEGDRARCLEAGMNDYVTKPVDPGILADTIERWLPAHRPSDGASAVPRQLG</sequence>
<feature type="domain" description="Response regulatory" evidence="13">
    <location>
        <begin position="963"/>
        <end position="1082"/>
    </location>
</feature>
<dbReference type="SUPFAM" id="SSF55874">
    <property type="entry name" value="ATPase domain of HSP90 chaperone/DNA topoisomerase II/histidine kinase"/>
    <property type="match status" value="1"/>
</dbReference>
<evidence type="ECO:0000256" key="7">
    <source>
        <dbReference type="ARBA" id="ARBA00022840"/>
    </source>
</evidence>
<keyword evidence="4" id="KW-0808">Transferase</keyword>
<feature type="modified residue" description="4-aspartylphosphate" evidence="11">
    <location>
        <position position="860"/>
    </location>
</feature>
<dbReference type="Gene3D" id="3.30.450.20">
    <property type="entry name" value="PAS domain"/>
    <property type="match status" value="4"/>
</dbReference>
<dbReference type="FunFam" id="1.10.287.130:FF:000002">
    <property type="entry name" value="Two-component osmosensing histidine kinase"/>
    <property type="match status" value="1"/>
</dbReference>
<dbReference type="InterPro" id="IPR004358">
    <property type="entry name" value="Sig_transdc_His_kin-like_C"/>
</dbReference>
<dbReference type="SMART" id="SM00086">
    <property type="entry name" value="PAC"/>
    <property type="match status" value="4"/>
</dbReference>
<dbReference type="InterPro" id="IPR036890">
    <property type="entry name" value="HATPase_C_sf"/>
</dbReference>
<dbReference type="SMART" id="SM00091">
    <property type="entry name" value="PAS"/>
    <property type="match status" value="4"/>
</dbReference>
<evidence type="ECO:0000256" key="10">
    <source>
        <dbReference type="ARBA" id="ARBA00068150"/>
    </source>
</evidence>
<dbReference type="PANTHER" id="PTHR45339:SF1">
    <property type="entry name" value="HYBRID SIGNAL TRANSDUCTION HISTIDINE KINASE J"/>
    <property type="match status" value="1"/>
</dbReference>
<feature type="domain" description="PAS" evidence="14">
    <location>
        <begin position="151"/>
        <end position="223"/>
    </location>
</feature>
<feature type="modified residue" description="4-aspartylphosphate" evidence="11">
    <location>
        <position position="1012"/>
    </location>
</feature>
<dbReference type="EMBL" id="NRSD01000002">
    <property type="protein sequence ID" value="MBK1643694.1"/>
    <property type="molecule type" value="Genomic_DNA"/>
</dbReference>
<dbReference type="InterPro" id="IPR013655">
    <property type="entry name" value="PAS_fold_3"/>
</dbReference>
<dbReference type="Gene3D" id="1.10.287.130">
    <property type="match status" value="1"/>
</dbReference>
<keyword evidence="6" id="KW-0418">Kinase</keyword>
<evidence type="ECO:0000259" key="13">
    <source>
        <dbReference type="PROSITE" id="PS50110"/>
    </source>
</evidence>
<feature type="domain" description="Histidine kinase" evidence="12">
    <location>
        <begin position="566"/>
        <end position="787"/>
    </location>
</feature>
<dbReference type="AlphaFoldDB" id="A0A9X0WFD7"/>
<evidence type="ECO:0000256" key="1">
    <source>
        <dbReference type="ARBA" id="ARBA00000085"/>
    </source>
</evidence>
<dbReference type="Pfam" id="PF00512">
    <property type="entry name" value="HisKA"/>
    <property type="match status" value="1"/>
</dbReference>
<dbReference type="InterPro" id="IPR000014">
    <property type="entry name" value="PAS"/>
</dbReference>
<proteinExistence type="predicted"/>
<dbReference type="Pfam" id="PF00072">
    <property type="entry name" value="Response_reg"/>
    <property type="match status" value="2"/>
</dbReference>
<dbReference type="CDD" id="cd16922">
    <property type="entry name" value="HATPase_EvgS-ArcB-TorS-like"/>
    <property type="match status" value="1"/>
</dbReference>
<dbReference type="SUPFAM" id="SSF52172">
    <property type="entry name" value="CheY-like"/>
    <property type="match status" value="2"/>
</dbReference>
<keyword evidence="7" id="KW-0067">ATP-binding</keyword>
<comment type="subunit">
    <text evidence="9">At low DSF concentrations, interacts with RpfF.</text>
</comment>
<dbReference type="SMART" id="SM00448">
    <property type="entry name" value="REC"/>
    <property type="match status" value="2"/>
</dbReference>
<organism evidence="16 17">
    <name type="scientific">Thiocapsa imhoffii</name>
    <dbReference type="NCBI Taxonomy" id="382777"/>
    <lineage>
        <taxon>Bacteria</taxon>
        <taxon>Pseudomonadati</taxon>
        <taxon>Pseudomonadota</taxon>
        <taxon>Gammaproteobacteria</taxon>
        <taxon>Chromatiales</taxon>
        <taxon>Chromatiaceae</taxon>
        <taxon>Thiocapsa</taxon>
    </lineage>
</organism>
<evidence type="ECO:0000256" key="2">
    <source>
        <dbReference type="ARBA" id="ARBA00012438"/>
    </source>
</evidence>
<dbReference type="CDD" id="cd00156">
    <property type="entry name" value="REC"/>
    <property type="match status" value="1"/>
</dbReference>
<dbReference type="SUPFAM" id="SSF55785">
    <property type="entry name" value="PYP-like sensor domain (PAS domain)"/>
    <property type="match status" value="4"/>
</dbReference>
<dbReference type="InterPro" id="IPR005467">
    <property type="entry name" value="His_kinase_dom"/>
</dbReference>
<reference evidence="16 17" key="1">
    <citation type="journal article" date="2020" name="Microorganisms">
        <title>Osmotic Adaptation and Compatible Solute Biosynthesis of Phototrophic Bacteria as Revealed from Genome Analyses.</title>
        <authorList>
            <person name="Imhoff J.F."/>
            <person name="Rahn T."/>
            <person name="Kunzel S."/>
            <person name="Keller A."/>
            <person name="Neulinger S.C."/>
        </authorList>
    </citation>
    <scope>NUCLEOTIDE SEQUENCE [LARGE SCALE GENOMIC DNA]</scope>
    <source>
        <strain evidence="16 17">DSM 21303</strain>
    </source>
</reference>
<feature type="domain" description="PAC" evidence="15">
    <location>
        <begin position="228"/>
        <end position="281"/>
    </location>
</feature>
<dbReference type="Pfam" id="PF02518">
    <property type="entry name" value="HATPase_c"/>
    <property type="match status" value="1"/>
</dbReference>
<dbReference type="CDD" id="cd00082">
    <property type="entry name" value="HisKA"/>
    <property type="match status" value="1"/>
</dbReference>
<dbReference type="PRINTS" id="PR00344">
    <property type="entry name" value="BCTRLSENSOR"/>
</dbReference>
<dbReference type="PROSITE" id="PS50113">
    <property type="entry name" value="PAC"/>
    <property type="match status" value="2"/>
</dbReference>
<dbReference type="Pfam" id="PF08447">
    <property type="entry name" value="PAS_3"/>
    <property type="match status" value="3"/>
</dbReference>
<dbReference type="InterPro" id="IPR001610">
    <property type="entry name" value="PAC"/>
</dbReference>
<dbReference type="FunFam" id="3.30.565.10:FF:000010">
    <property type="entry name" value="Sensor histidine kinase RcsC"/>
    <property type="match status" value="1"/>
</dbReference>
<accession>A0A9X0WFD7</accession>
<dbReference type="InterPro" id="IPR003594">
    <property type="entry name" value="HATPase_dom"/>
</dbReference>
<keyword evidence="8" id="KW-0902">Two-component regulatory system</keyword>
<dbReference type="Pfam" id="PF00989">
    <property type="entry name" value="PAS"/>
    <property type="match status" value="1"/>
</dbReference>
<dbReference type="InterPro" id="IPR003661">
    <property type="entry name" value="HisK_dim/P_dom"/>
</dbReference>
<dbReference type="CDD" id="cd00130">
    <property type="entry name" value="PAS"/>
    <property type="match status" value="2"/>
</dbReference>
<dbReference type="InterPro" id="IPR036097">
    <property type="entry name" value="HisK_dim/P_sf"/>
</dbReference>
<protein>
    <recommendedName>
        <fullName evidence="10">Sensory/regulatory protein RpfC</fullName>
        <ecNumber evidence="2">2.7.13.3</ecNumber>
    </recommendedName>
</protein>
<dbReference type="EC" id="2.7.13.3" evidence="2"/>
<keyword evidence="5" id="KW-0547">Nucleotide-binding</keyword>
<gene>
    <name evidence="16" type="ORF">CKO25_03260</name>
</gene>
<evidence type="ECO:0000259" key="12">
    <source>
        <dbReference type="PROSITE" id="PS50109"/>
    </source>
</evidence>
<feature type="domain" description="PAC" evidence="15">
    <location>
        <begin position="483"/>
        <end position="534"/>
    </location>
</feature>
<dbReference type="CDD" id="cd17546">
    <property type="entry name" value="REC_hyHK_CKI1_RcsC-like"/>
    <property type="match status" value="1"/>
</dbReference>
<dbReference type="SUPFAM" id="SSF47384">
    <property type="entry name" value="Homodimeric domain of signal transducing histidine kinase"/>
    <property type="match status" value="1"/>
</dbReference>
<dbReference type="InterPro" id="IPR013767">
    <property type="entry name" value="PAS_fold"/>
</dbReference>
<evidence type="ECO:0000256" key="8">
    <source>
        <dbReference type="ARBA" id="ARBA00023012"/>
    </source>
</evidence>
<evidence type="ECO:0000313" key="16">
    <source>
        <dbReference type="EMBL" id="MBK1643694.1"/>
    </source>
</evidence>
<comment type="catalytic activity">
    <reaction evidence="1">
        <text>ATP + protein L-histidine = ADP + protein N-phospho-L-histidine.</text>
        <dbReference type="EC" id="2.7.13.3"/>
    </reaction>
</comment>
<evidence type="ECO:0000256" key="5">
    <source>
        <dbReference type="ARBA" id="ARBA00022741"/>
    </source>
</evidence>
<dbReference type="Proteomes" id="UP001138802">
    <property type="component" value="Unassembled WGS sequence"/>
</dbReference>
<keyword evidence="3 11" id="KW-0597">Phosphoprotein</keyword>
<dbReference type="NCBIfam" id="TIGR00229">
    <property type="entry name" value="sensory_box"/>
    <property type="match status" value="3"/>
</dbReference>
<dbReference type="PROSITE" id="PS50110">
    <property type="entry name" value="RESPONSE_REGULATORY"/>
    <property type="match status" value="2"/>
</dbReference>
<dbReference type="Gene3D" id="3.40.50.2300">
    <property type="match status" value="2"/>
</dbReference>
<dbReference type="Gene3D" id="3.30.565.10">
    <property type="entry name" value="Histidine kinase-like ATPase, C-terminal domain"/>
    <property type="match status" value="1"/>
</dbReference>
<comment type="caution">
    <text evidence="16">The sequence shown here is derived from an EMBL/GenBank/DDBJ whole genome shotgun (WGS) entry which is preliminary data.</text>
</comment>
<dbReference type="InterPro" id="IPR035965">
    <property type="entry name" value="PAS-like_dom_sf"/>
</dbReference>
<evidence type="ECO:0000256" key="3">
    <source>
        <dbReference type="ARBA" id="ARBA00022553"/>
    </source>
</evidence>
<dbReference type="InterPro" id="IPR011006">
    <property type="entry name" value="CheY-like_superfamily"/>
</dbReference>
<feature type="domain" description="Response regulatory" evidence="13">
    <location>
        <begin position="806"/>
        <end position="929"/>
    </location>
</feature>
<dbReference type="GO" id="GO:0000155">
    <property type="term" value="F:phosphorelay sensor kinase activity"/>
    <property type="evidence" value="ECO:0007669"/>
    <property type="project" value="InterPro"/>
</dbReference>
<evidence type="ECO:0000313" key="17">
    <source>
        <dbReference type="Proteomes" id="UP001138802"/>
    </source>
</evidence>
<dbReference type="PROSITE" id="PS50112">
    <property type="entry name" value="PAS"/>
    <property type="match status" value="1"/>
</dbReference>
<evidence type="ECO:0000256" key="9">
    <source>
        <dbReference type="ARBA" id="ARBA00064003"/>
    </source>
</evidence>
<evidence type="ECO:0000259" key="15">
    <source>
        <dbReference type="PROSITE" id="PS50113"/>
    </source>
</evidence>
<dbReference type="PROSITE" id="PS50109">
    <property type="entry name" value="HIS_KIN"/>
    <property type="match status" value="1"/>
</dbReference>
<dbReference type="SMART" id="SM00388">
    <property type="entry name" value="HisKA"/>
    <property type="match status" value="1"/>
</dbReference>
<dbReference type="GO" id="GO:0006355">
    <property type="term" value="P:regulation of DNA-templated transcription"/>
    <property type="evidence" value="ECO:0007669"/>
    <property type="project" value="InterPro"/>
</dbReference>
<keyword evidence="17" id="KW-1185">Reference proteome</keyword>
<evidence type="ECO:0000256" key="6">
    <source>
        <dbReference type="ARBA" id="ARBA00022777"/>
    </source>
</evidence>
<dbReference type="SMART" id="SM00387">
    <property type="entry name" value="HATPase_c"/>
    <property type="match status" value="1"/>
</dbReference>
<dbReference type="PANTHER" id="PTHR45339">
    <property type="entry name" value="HYBRID SIGNAL TRANSDUCTION HISTIDINE KINASE J"/>
    <property type="match status" value="1"/>
</dbReference>
<evidence type="ECO:0000256" key="4">
    <source>
        <dbReference type="ARBA" id="ARBA00022679"/>
    </source>
</evidence>